<dbReference type="OrthoDB" id="1046782at2759"/>
<dbReference type="EMBL" id="MU007120">
    <property type="protein sequence ID" value="KAF2419012.1"/>
    <property type="molecule type" value="Genomic_DNA"/>
</dbReference>
<keyword evidence="1" id="KW-0472">Membrane</keyword>
<accession>A0A9P4NFW5</accession>
<keyword evidence="1" id="KW-1133">Transmembrane helix</keyword>
<sequence>MKHCYHKRLTGCIIGITQIAKAAGLLSIAGGTALGIYDAKENPEMAPLAILGIFMGAAGLRGARTPLEEREVNDMAALRAQMTGNSLRSMGPSFQKNDATLQRIGKTCYHRK</sequence>
<proteinExistence type="predicted"/>
<reference evidence="2" key="1">
    <citation type="journal article" date="2020" name="Stud. Mycol.">
        <title>101 Dothideomycetes genomes: a test case for predicting lifestyles and emergence of pathogens.</title>
        <authorList>
            <person name="Haridas S."/>
            <person name="Albert R."/>
            <person name="Binder M."/>
            <person name="Bloem J."/>
            <person name="Labutti K."/>
            <person name="Salamov A."/>
            <person name="Andreopoulos B."/>
            <person name="Baker S."/>
            <person name="Barry K."/>
            <person name="Bills G."/>
            <person name="Bluhm B."/>
            <person name="Cannon C."/>
            <person name="Castanera R."/>
            <person name="Culley D."/>
            <person name="Daum C."/>
            <person name="Ezra D."/>
            <person name="Gonzalez J."/>
            <person name="Henrissat B."/>
            <person name="Kuo A."/>
            <person name="Liang C."/>
            <person name="Lipzen A."/>
            <person name="Lutzoni F."/>
            <person name="Magnuson J."/>
            <person name="Mondo S."/>
            <person name="Nolan M."/>
            <person name="Ohm R."/>
            <person name="Pangilinan J."/>
            <person name="Park H.-J."/>
            <person name="Ramirez L."/>
            <person name="Alfaro M."/>
            <person name="Sun H."/>
            <person name="Tritt A."/>
            <person name="Yoshinaga Y."/>
            <person name="Zwiers L.-H."/>
            <person name="Turgeon B."/>
            <person name="Goodwin S."/>
            <person name="Spatafora J."/>
            <person name="Crous P."/>
            <person name="Grigoriev I."/>
        </authorList>
    </citation>
    <scope>NUCLEOTIDE SEQUENCE</scope>
    <source>
        <strain evidence="2">CBS 130266</strain>
    </source>
</reference>
<dbReference type="Proteomes" id="UP000800235">
    <property type="component" value="Unassembled WGS sequence"/>
</dbReference>
<feature type="transmembrane region" description="Helical" evidence="1">
    <location>
        <begin position="12"/>
        <end position="33"/>
    </location>
</feature>
<name>A0A9P4NFW5_9PEZI</name>
<feature type="transmembrane region" description="Helical" evidence="1">
    <location>
        <begin position="45"/>
        <end position="63"/>
    </location>
</feature>
<keyword evidence="1" id="KW-0812">Transmembrane</keyword>
<evidence type="ECO:0000313" key="2">
    <source>
        <dbReference type="EMBL" id="KAF2419012.1"/>
    </source>
</evidence>
<keyword evidence="3" id="KW-1185">Reference proteome</keyword>
<organism evidence="2 3">
    <name type="scientific">Tothia fuscella</name>
    <dbReference type="NCBI Taxonomy" id="1048955"/>
    <lineage>
        <taxon>Eukaryota</taxon>
        <taxon>Fungi</taxon>
        <taxon>Dikarya</taxon>
        <taxon>Ascomycota</taxon>
        <taxon>Pezizomycotina</taxon>
        <taxon>Dothideomycetes</taxon>
        <taxon>Pleosporomycetidae</taxon>
        <taxon>Venturiales</taxon>
        <taxon>Cylindrosympodiaceae</taxon>
        <taxon>Tothia</taxon>
    </lineage>
</organism>
<evidence type="ECO:0000313" key="3">
    <source>
        <dbReference type="Proteomes" id="UP000800235"/>
    </source>
</evidence>
<protein>
    <submittedName>
        <fullName evidence="2">Uncharacterized protein</fullName>
    </submittedName>
</protein>
<dbReference type="AlphaFoldDB" id="A0A9P4NFW5"/>
<gene>
    <name evidence="2" type="ORF">EJ08DRAFT_43751</name>
</gene>
<evidence type="ECO:0000256" key="1">
    <source>
        <dbReference type="SAM" id="Phobius"/>
    </source>
</evidence>
<comment type="caution">
    <text evidence="2">The sequence shown here is derived from an EMBL/GenBank/DDBJ whole genome shotgun (WGS) entry which is preliminary data.</text>
</comment>